<evidence type="ECO:0000256" key="1">
    <source>
        <dbReference type="SAM" id="MobiDB-lite"/>
    </source>
</evidence>
<dbReference type="PROSITE" id="PS51186">
    <property type="entry name" value="GNAT"/>
    <property type="match status" value="1"/>
</dbReference>
<gene>
    <name evidence="3" type="ORF">V5F30_11970</name>
</gene>
<dbReference type="SUPFAM" id="SSF55729">
    <property type="entry name" value="Acyl-CoA N-acyltransferases (Nat)"/>
    <property type="match status" value="1"/>
</dbReference>
<feature type="domain" description="N-acetyltransferase" evidence="2">
    <location>
        <begin position="42"/>
        <end position="197"/>
    </location>
</feature>
<reference evidence="3 4" key="1">
    <citation type="submission" date="2024-02" db="EMBL/GenBank/DDBJ databases">
        <title>Expansion and revision of Xanthobacter and proposal of Roseixanthobacter gen. nov.</title>
        <authorList>
            <person name="Soltysiak M.P.M."/>
            <person name="Jalihal A."/>
            <person name="Ory A."/>
            <person name="Chrisophersen C."/>
            <person name="Lee A.D."/>
            <person name="Boulton J."/>
            <person name="Springer M."/>
        </authorList>
    </citation>
    <scope>NUCLEOTIDE SEQUENCE [LARGE SCALE GENOMIC DNA]</scope>
    <source>
        <strain evidence="3 4">CB5</strain>
    </source>
</reference>
<dbReference type="InterPro" id="IPR016181">
    <property type="entry name" value="Acyl_CoA_acyltransferase"/>
</dbReference>
<accession>A0ABW6ZH00</accession>
<dbReference type="RefSeq" id="WP_394007525.1">
    <property type="nucleotide sequence ID" value="NZ_JBAFUR010000002.1"/>
</dbReference>
<name>A0ABW6ZH00_9HYPH</name>
<dbReference type="Gene3D" id="3.40.630.30">
    <property type="match status" value="1"/>
</dbReference>
<dbReference type="InterPro" id="IPR000182">
    <property type="entry name" value="GNAT_dom"/>
</dbReference>
<evidence type="ECO:0000259" key="2">
    <source>
        <dbReference type="PROSITE" id="PS51186"/>
    </source>
</evidence>
<organism evidence="3 4">
    <name type="scientific">Xanthobacter aminoxidans</name>
    <dbReference type="NCBI Taxonomy" id="186280"/>
    <lineage>
        <taxon>Bacteria</taxon>
        <taxon>Pseudomonadati</taxon>
        <taxon>Pseudomonadota</taxon>
        <taxon>Alphaproteobacteria</taxon>
        <taxon>Hyphomicrobiales</taxon>
        <taxon>Xanthobacteraceae</taxon>
        <taxon>Xanthobacter</taxon>
    </lineage>
</organism>
<keyword evidence="4" id="KW-1185">Reference proteome</keyword>
<evidence type="ECO:0000313" key="4">
    <source>
        <dbReference type="Proteomes" id="UP001604043"/>
    </source>
</evidence>
<proteinExistence type="predicted"/>
<dbReference type="EMBL" id="JBAFUR010000002">
    <property type="protein sequence ID" value="MFG1252919.1"/>
    <property type="molecule type" value="Genomic_DNA"/>
</dbReference>
<dbReference type="Pfam" id="PF00583">
    <property type="entry name" value="Acetyltransf_1"/>
    <property type="match status" value="1"/>
</dbReference>
<evidence type="ECO:0000313" key="3">
    <source>
        <dbReference type="EMBL" id="MFG1252919.1"/>
    </source>
</evidence>
<comment type="caution">
    <text evidence="3">The sequence shown here is derived from an EMBL/GenBank/DDBJ whole genome shotgun (WGS) entry which is preliminary data.</text>
</comment>
<sequence>MRRRQGAGSRNGPKAGDRAASPQTLCPERAFSRIMILDHDIMTLEPVAPADLPRYRQDLREAFAVAAMAEFGALAETAIPPDEIIRESCEAAGAEVLHIVRNGHRVGGAVVVIDRLTGQNALDLFFVAVGHEGQGIGRRAWSAIEARYPQTRVWTTHTPYFERRNIHFYVNTCGFRIVAYYHAGHPDPHRDDQPALPGGGGMFRFEKVMAGRD</sequence>
<feature type="region of interest" description="Disordered" evidence="1">
    <location>
        <begin position="1"/>
        <end position="23"/>
    </location>
</feature>
<protein>
    <submittedName>
        <fullName evidence="3">GNAT family N-acetyltransferase</fullName>
    </submittedName>
</protein>
<dbReference type="Proteomes" id="UP001604043">
    <property type="component" value="Unassembled WGS sequence"/>
</dbReference>